<reference evidence="1" key="2">
    <citation type="submission" date="2021-04" db="EMBL/GenBank/DDBJ databases">
        <authorList>
            <person name="Gilroy R."/>
        </authorList>
    </citation>
    <scope>NUCLEOTIDE SEQUENCE</scope>
    <source>
        <strain evidence="1">CHK180-15479</strain>
    </source>
</reference>
<dbReference type="EMBL" id="DWWT01000054">
    <property type="protein sequence ID" value="HJC06574.1"/>
    <property type="molecule type" value="Genomic_DNA"/>
</dbReference>
<dbReference type="Proteomes" id="UP000823910">
    <property type="component" value="Unassembled WGS sequence"/>
</dbReference>
<name>A0A9D2N1T4_9FIRM</name>
<evidence type="ECO:0008006" key="3">
    <source>
        <dbReference type="Google" id="ProtNLM"/>
    </source>
</evidence>
<dbReference type="AlphaFoldDB" id="A0A9D2N1T4"/>
<comment type="caution">
    <text evidence="1">The sequence shown here is derived from an EMBL/GenBank/DDBJ whole genome shotgun (WGS) entry which is preliminary data.</text>
</comment>
<reference evidence="1" key="1">
    <citation type="journal article" date="2021" name="PeerJ">
        <title>Extensive microbial diversity within the chicken gut microbiome revealed by metagenomics and culture.</title>
        <authorList>
            <person name="Gilroy R."/>
            <person name="Ravi A."/>
            <person name="Getino M."/>
            <person name="Pursley I."/>
            <person name="Horton D.L."/>
            <person name="Alikhan N.F."/>
            <person name="Baker D."/>
            <person name="Gharbi K."/>
            <person name="Hall N."/>
            <person name="Watson M."/>
            <person name="Adriaenssens E.M."/>
            <person name="Foster-Nyarko E."/>
            <person name="Jarju S."/>
            <person name="Secka A."/>
            <person name="Antonio M."/>
            <person name="Oren A."/>
            <person name="Chaudhuri R.R."/>
            <person name="La Ragione R."/>
            <person name="Hildebrand F."/>
            <person name="Pallen M.J."/>
        </authorList>
    </citation>
    <scope>NUCLEOTIDE SEQUENCE</scope>
    <source>
        <strain evidence="1">CHK180-15479</strain>
    </source>
</reference>
<evidence type="ECO:0000313" key="1">
    <source>
        <dbReference type="EMBL" id="HJC06574.1"/>
    </source>
</evidence>
<sequence>MNYLWEAMLRAKEQNISADSLRFSMAGRFSGYMELSNPCLNEQDLRGIHPVEVNLYYRFYHIFKDLCHPEQREFPHLTAGLVNMAVHLLAENDVLSGMTRKEYYKELLYQDIKEGLFGPEILEGIRLFDRDGRETILSGLLRQYETGSSLDIFKDMVEDLIEESIVYRSNDNFHEILVYVGQKEGEKIRGKMELLLRLFVELPYHVEIYYERHFGIMGVDCTMELDAMTLC</sequence>
<gene>
    <name evidence="1" type="ORF">H9704_10550</name>
</gene>
<accession>A0A9D2N1T4</accession>
<protein>
    <recommendedName>
        <fullName evidence="3">Iron-dependent peroxidase</fullName>
    </recommendedName>
</protein>
<organism evidence="1 2">
    <name type="scientific">Candidatus Enterocloster excrementipullorum</name>
    <dbReference type="NCBI Taxonomy" id="2838559"/>
    <lineage>
        <taxon>Bacteria</taxon>
        <taxon>Bacillati</taxon>
        <taxon>Bacillota</taxon>
        <taxon>Clostridia</taxon>
        <taxon>Lachnospirales</taxon>
        <taxon>Lachnospiraceae</taxon>
        <taxon>Enterocloster</taxon>
    </lineage>
</organism>
<proteinExistence type="predicted"/>
<evidence type="ECO:0000313" key="2">
    <source>
        <dbReference type="Proteomes" id="UP000823910"/>
    </source>
</evidence>